<reference evidence="6" key="1">
    <citation type="journal article" date="2020" name="Fungal Divers.">
        <title>Resolving the Mortierellaceae phylogeny through synthesis of multi-gene phylogenetics and phylogenomics.</title>
        <authorList>
            <person name="Vandepol N."/>
            <person name="Liber J."/>
            <person name="Desiro A."/>
            <person name="Na H."/>
            <person name="Kennedy M."/>
            <person name="Barry K."/>
            <person name="Grigoriev I.V."/>
            <person name="Miller A.N."/>
            <person name="O'Donnell K."/>
            <person name="Stajich J.E."/>
            <person name="Bonito G."/>
        </authorList>
    </citation>
    <scope>NUCLEOTIDE SEQUENCE</scope>
    <source>
        <strain evidence="6">NRRL 2591</strain>
    </source>
</reference>
<dbReference type="GO" id="GO:0005576">
    <property type="term" value="C:extracellular region"/>
    <property type="evidence" value="ECO:0007669"/>
    <property type="project" value="UniProtKB-SubCell"/>
</dbReference>
<comment type="subcellular location">
    <subcellularLocation>
        <location evidence="1">Host cell</location>
    </subcellularLocation>
    <subcellularLocation>
        <location evidence="2">Secreted</location>
    </subcellularLocation>
</comment>
<dbReference type="GO" id="GO:0043657">
    <property type="term" value="C:host cell"/>
    <property type="evidence" value="ECO:0007669"/>
    <property type="project" value="UniProtKB-SubCell"/>
</dbReference>
<sequence>MTDNRLSLFCLVHGEATSNAFSVKISSSDTVDDLKALIKIKKAPRFDDVAADELTLWRVSIPDDDDNDLPVLLDSVPEKKKLKATTRLLKVFDTELPDDTIHIIVQRPPQVPAPVPSRALTPLPGSLSDSSRPSDLRAGIKKIADQFFATGSPASDFLDAYVRGEFKLPITTSGIKGLPKVLRRGVVDNHDSGPSLLFLDLPNPPLNAGDPIPERFRSNVLLSKLEGMQAQDLPVFGVSGCGKTRSMIEMLCLQWGFYFNAAKSDLGNMTLVLFLSRLLILKYCLQVPNCRQTFSSASWAILQVCPHMFEDVFMDLFKMLFKKLNERSLFELVLTTVIQDEFLLVRDLLTGHRYPNFPAESKLRLVVDEAQILSDKGSTKFRSSYLETDPRPIMKTLHWALSSGDGVKEYGSSTFPYIEFPGWRDPDSAQAFIDRMKERLQDDGSKRMVDTLIPPAAVNMLHKRLTGRFRPITTAIEGIIKTGVPDTWENVIDITETMITSWRERERRGNLCGELNRLERKIADHPELFKSFSSIRDTLGLFLFRHNLLDATEIVLENEAHLIEAAFGRIKLFGGTARTVLDEPFVLKATKAYFQERDPLLLAAAERAMLHSNNATVHGNMWETIMPPVLVETFKDRPLSTWPLLTSRTLPDSLAGDVTIVGYSEQESKLAISHRNITTHDFMKAHVENGSKREDQDVPPFYFPAPHVSGPDIVFYVKINGNVYPVFVQ</sequence>
<evidence type="ECO:0000256" key="2">
    <source>
        <dbReference type="ARBA" id="ARBA00004613"/>
    </source>
</evidence>
<evidence type="ECO:0000256" key="4">
    <source>
        <dbReference type="SAM" id="MobiDB-lite"/>
    </source>
</evidence>
<evidence type="ECO:0000313" key="6">
    <source>
        <dbReference type="EMBL" id="KAF9536694.1"/>
    </source>
</evidence>
<evidence type="ECO:0000256" key="3">
    <source>
        <dbReference type="ARBA" id="ARBA00022525"/>
    </source>
</evidence>
<feature type="domain" description="Crinkler effector protein N-terminal" evidence="5">
    <location>
        <begin position="6"/>
        <end position="106"/>
    </location>
</feature>
<evidence type="ECO:0000256" key="1">
    <source>
        <dbReference type="ARBA" id="ARBA00004340"/>
    </source>
</evidence>
<feature type="non-terminal residue" evidence="6">
    <location>
        <position position="729"/>
    </location>
</feature>
<keyword evidence="3" id="KW-0964">Secreted</keyword>
<protein>
    <recommendedName>
        <fullName evidence="5">Crinkler effector protein N-terminal domain-containing protein</fullName>
    </recommendedName>
</protein>
<proteinExistence type="predicted"/>
<comment type="caution">
    <text evidence="6">The sequence shown here is derived from an EMBL/GenBank/DDBJ whole genome shotgun (WGS) entry which is preliminary data.</text>
</comment>
<evidence type="ECO:0000259" key="5">
    <source>
        <dbReference type="Pfam" id="PF20147"/>
    </source>
</evidence>
<name>A0A9P6EV51_9FUNG</name>
<dbReference type="AlphaFoldDB" id="A0A9P6EV51"/>
<dbReference type="Proteomes" id="UP000723463">
    <property type="component" value="Unassembled WGS sequence"/>
</dbReference>
<gene>
    <name evidence="6" type="ORF">EC957_009986</name>
</gene>
<evidence type="ECO:0000313" key="7">
    <source>
        <dbReference type="Proteomes" id="UP000723463"/>
    </source>
</evidence>
<accession>A0A9P6EV51</accession>
<organism evidence="6 7">
    <name type="scientific">Mortierella hygrophila</name>
    <dbReference type="NCBI Taxonomy" id="979708"/>
    <lineage>
        <taxon>Eukaryota</taxon>
        <taxon>Fungi</taxon>
        <taxon>Fungi incertae sedis</taxon>
        <taxon>Mucoromycota</taxon>
        <taxon>Mortierellomycotina</taxon>
        <taxon>Mortierellomycetes</taxon>
        <taxon>Mortierellales</taxon>
        <taxon>Mortierellaceae</taxon>
        <taxon>Mortierella</taxon>
    </lineage>
</organism>
<feature type="compositionally biased region" description="Low complexity" evidence="4">
    <location>
        <begin position="116"/>
        <end position="134"/>
    </location>
</feature>
<dbReference type="InterPro" id="IPR045379">
    <property type="entry name" value="Crinkler_N"/>
</dbReference>
<feature type="region of interest" description="Disordered" evidence="4">
    <location>
        <begin position="113"/>
        <end position="134"/>
    </location>
</feature>
<keyword evidence="7" id="KW-1185">Reference proteome</keyword>
<dbReference type="Pfam" id="PF20147">
    <property type="entry name" value="Crinkler"/>
    <property type="match status" value="1"/>
</dbReference>
<dbReference type="EMBL" id="JAAAXW010000591">
    <property type="protein sequence ID" value="KAF9536694.1"/>
    <property type="molecule type" value="Genomic_DNA"/>
</dbReference>